<protein>
    <submittedName>
        <fullName evidence="3">Diacetyl reductase [(S)-acetoin forming]</fullName>
    </submittedName>
</protein>
<dbReference type="GO" id="GO:0016616">
    <property type="term" value="F:oxidoreductase activity, acting on the CH-OH group of donors, NAD or NADP as acceptor"/>
    <property type="evidence" value="ECO:0007669"/>
    <property type="project" value="TreeGrafter"/>
</dbReference>
<dbReference type="FunFam" id="3.40.50.720:FF:000084">
    <property type="entry name" value="Short-chain dehydrogenase reductase"/>
    <property type="match status" value="1"/>
</dbReference>
<dbReference type="PRINTS" id="PR00080">
    <property type="entry name" value="SDRFAMILY"/>
</dbReference>
<evidence type="ECO:0000256" key="1">
    <source>
        <dbReference type="ARBA" id="ARBA00006484"/>
    </source>
</evidence>
<keyword evidence="2" id="KW-0521">NADP</keyword>
<dbReference type="PANTHER" id="PTHR42760:SF121">
    <property type="entry name" value="3-OXOACYL-(ACYL-CARRIER-PROTEIN) REDUCTASE"/>
    <property type="match status" value="1"/>
</dbReference>
<evidence type="ECO:0000313" key="4">
    <source>
        <dbReference type="Proteomes" id="UP000076154"/>
    </source>
</evidence>
<gene>
    <name evidence="3" type="primary">budC_0</name>
    <name evidence="3" type="ORF">Hypma_004621</name>
</gene>
<dbReference type="PROSITE" id="PS00061">
    <property type="entry name" value="ADH_SHORT"/>
    <property type="match status" value="1"/>
</dbReference>
<keyword evidence="4" id="KW-1185">Reference proteome</keyword>
<dbReference type="PRINTS" id="PR00081">
    <property type="entry name" value="GDHRDH"/>
</dbReference>
<evidence type="ECO:0000313" key="3">
    <source>
        <dbReference type="EMBL" id="RDB27112.1"/>
    </source>
</evidence>
<dbReference type="GO" id="GO:0048038">
    <property type="term" value="F:quinone binding"/>
    <property type="evidence" value="ECO:0007669"/>
    <property type="project" value="TreeGrafter"/>
</dbReference>
<accession>A0A369K0J6</accession>
<evidence type="ECO:0000256" key="2">
    <source>
        <dbReference type="ARBA" id="ARBA00022857"/>
    </source>
</evidence>
<dbReference type="InParanoid" id="A0A369K0J6"/>
<dbReference type="OrthoDB" id="498125at2759"/>
<organism evidence="3 4">
    <name type="scientific">Hypsizygus marmoreus</name>
    <name type="common">White beech mushroom</name>
    <name type="synonym">Agaricus marmoreus</name>
    <dbReference type="NCBI Taxonomy" id="39966"/>
    <lineage>
        <taxon>Eukaryota</taxon>
        <taxon>Fungi</taxon>
        <taxon>Dikarya</taxon>
        <taxon>Basidiomycota</taxon>
        <taxon>Agaricomycotina</taxon>
        <taxon>Agaricomycetes</taxon>
        <taxon>Agaricomycetidae</taxon>
        <taxon>Agaricales</taxon>
        <taxon>Tricholomatineae</taxon>
        <taxon>Lyophyllaceae</taxon>
        <taxon>Hypsizygus</taxon>
    </lineage>
</organism>
<dbReference type="STRING" id="39966.A0A369K0J6"/>
<dbReference type="InterPro" id="IPR002347">
    <property type="entry name" value="SDR_fam"/>
</dbReference>
<dbReference type="Pfam" id="PF13561">
    <property type="entry name" value="adh_short_C2"/>
    <property type="match status" value="1"/>
</dbReference>
<dbReference type="AlphaFoldDB" id="A0A369K0J6"/>
<reference evidence="3" key="1">
    <citation type="submission" date="2018-04" db="EMBL/GenBank/DDBJ databases">
        <title>Whole genome sequencing of Hypsizygus marmoreus.</title>
        <authorList>
            <person name="Choi I.-G."/>
            <person name="Min B."/>
            <person name="Kim J.-G."/>
            <person name="Kim S."/>
            <person name="Oh Y.-L."/>
            <person name="Kong W.-S."/>
            <person name="Park H."/>
            <person name="Jeong J."/>
            <person name="Song E.-S."/>
        </authorList>
    </citation>
    <scope>NUCLEOTIDE SEQUENCE [LARGE SCALE GENOMIC DNA]</scope>
    <source>
        <strain evidence="3">51987-8</strain>
    </source>
</reference>
<dbReference type="InterPro" id="IPR020904">
    <property type="entry name" value="Sc_DH/Rdtase_CS"/>
</dbReference>
<dbReference type="InterPro" id="IPR036291">
    <property type="entry name" value="NAD(P)-bd_dom_sf"/>
</dbReference>
<comment type="caution">
    <text evidence="3">The sequence shown here is derived from an EMBL/GenBank/DDBJ whole genome shotgun (WGS) entry which is preliminary data.</text>
</comment>
<proteinExistence type="inferred from homology"/>
<name>A0A369K0J6_HYPMA</name>
<comment type="similarity">
    <text evidence="1">Belongs to the short-chain dehydrogenases/reductases (SDR) family.</text>
</comment>
<dbReference type="FunCoup" id="A0A369K0J6">
    <property type="interactions" value="21"/>
</dbReference>
<dbReference type="EMBL" id="LUEZ02000018">
    <property type="protein sequence ID" value="RDB27112.1"/>
    <property type="molecule type" value="Genomic_DNA"/>
</dbReference>
<dbReference type="Proteomes" id="UP000076154">
    <property type="component" value="Unassembled WGS sequence"/>
</dbReference>
<dbReference type="GO" id="GO:0006633">
    <property type="term" value="P:fatty acid biosynthetic process"/>
    <property type="evidence" value="ECO:0007669"/>
    <property type="project" value="TreeGrafter"/>
</dbReference>
<sequence>MSSLLGVAFVTGASQGIGRAIALRLADDGFDVALNDLPSSKDKLDAVSKEITAKGRRTWIALGDISVEDNVQSMISTVVENLGQLDVMVANAGICLSKPVLDTTVADWDRLFSVNVRGTFLCYKYAAAQMIKQGHGGRIIGASSIAGQEGFLEMSAYSGTKFAIRGLTQSASKEWGPHNITVNVYCPGAIETEMLENLGKQAGSVEKFYEFNRSLAPVGYNGTPDDVANVVSFLASKESHFITGGASFSLAFVIPHAHYETISSFRTKYCCQWRQTSTVNVCVCMTMYYQYDEAMYSSYLGD</sequence>
<dbReference type="SUPFAM" id="SSF51735">
    <property type="entry name" value="NAD(P)-binding Rossmann-fold domains"/>
    <property type="match status" value="1"/>
</dbReference>
<dbReference type="Gene3D" id="3.40.50.720">
    <property type="entry name" value="NAD(P)-binding Rossmann-like Domain"/>
    <property type="match status" value="1"/>
</dbReference>
<dbReference type="PANTHER" id="PTHR42760">
    <property type="entry name" value="SHORT-CHAIN DEHYDROGENASES/REDUCTASES FAMILY MEMBER"/>
    <property type="match status" value="1"/>
</dbReference>